<dbReference type="AlphaFoldDB" id="A0A6A6USY1"/>
<dbReference type="Pfam" id="PF24476">
    <property type="entry name" value="DUF7580"/>
    <property type="match status" value="1"/>
</dbReference>
<protein>
    <recommendedName>
        <fullName evidence="2">DUF7580 domain-containing protein</fullName>
    </recommendedName>
</protein>
<gene>
    <name evidence="3" type="ORF">BT63DRAFT_12680</name>
</gene>
<accession>A0A6A6USY1</accession>
<reference evidence="3" key="1">
    <citation type="journal article" date="2020" name="Stud. Mycol.">
        <title>101 Dothideomycetes genomes: a test case for predicting lifestyles and emergence of pathogens.</title>
        <authorList>
            <person name="Haridas S."/>
            <person name="Albert R."/>
            <person name="Binder M."/>
            <person name="Bloem J."/>
            <person name="Labutti K."/>
            <person name="Salamov A."/>
            <person name="Andreopoulos B."/>
            <person name="Baker S."/>
            <person name="Barry K."/>
            <person name="Bills G."/>
            <person name="Bluhm B."/>
            <person name="Cannon C."/>
            <person name="Castanera R."/>
            <person name="Culley D."/>
            <person name="Daum C."/>
            <person name="Ezra D."/>
            <person name="Gonzalez J."/>
            <person name="Henrissat B."/>
            <person name="Kuo A."/>
            <person name="Liang C."/>
            <person name="Lipzen A."/>
            <person name="Lutzoni F."/>
            <person name="Magnuson J."/>
            <person name="Mondo S."/>
            <person name="Nolan M."/>
            <person name="Ohm R."/>
            <person name="Pangilinan J."/>
            <person name="Park H.-J."/>
            <person name="Ramirez L."/>
            <person name="Alfaro M."/>
            <person name="Sun H."/>
            <person name="Tritt A."/>
            <person name="Yoshinaga Y."/>
            <person name="Zwiers L.-H."/>
            <person name="Turgeon B."/>
            <person name="Goodwin S."/>
            <person name="Spatafora J."/>
            <person name="Crous P."/>
            <person name="Grigoriev I."/>
        </authorList>
    </citation>
    <scope>NUCLEOTIDE SEQUENCE</scope>
    <source>
        <strain evidence="3">CBS 115976</strain>
    </source>
</reference>
<dbReference type="OrthoDB" id="3565018at2759"/>
<feature type="compositionally biased region" description="Polar residues" evidence="1">
    <location>
        <begin position="276"/>
        <end position="286"/>
    </location>
</feature>
<feature type="region of interest" description="Disordered" evidence="1">
    <location>
        <begin position="268"/>
        <end position="287"/>
    </location>
</feature>
<name>A0A6A6USY1_9PEZI</name>
<dbReference type="EMBL" id="MU004230">
    <property type="protein sequence ID" value="KAF2674521.1"/>
    <property type="molecule type" value="Genomic_DNA"/>
</dbReference>
<dbReference type="PANTHER" id="PTHR35186:SF4">
    <property type="entry name" value="PRION-INHIBITION AND PROPAGATION HELO DOMAIN-CONTAINING PROTEIN"/>
    <property type="match status" value="1"/>
</dbReference>
<keyword evidence="4" id="KW-1185">Reference proteome</keyword>
<evidence type="ECO:0000256" key="1">
    <source>
        <dbReference type="SAM" id="MobiDB-lite"/>
    </source>
</evidence>
<dbReference type="InterPro" id="IPR056002">
    <property type="entry name" value="DUF7580"/>
</dbReference>
<evidence type="ECO:0000313" key="3">
    <source>
        <dbReference type="EMBL" id="KAF2674521.1"/>
    </source>
</evidence>
<feature type="domain" description="DUF7580" evidence="2">
    <location>
        <begin position="223"/>
        <end position="544"/>
    </location>
</feature>
<dbReference type="PANTHER" id="PTHR35186">
    <property type="entry name" value="ANK_REP_REGION DOMAIN-CONTAINING PROTEIN"/>
    <property type="match status" value="1"/>
</dbReference>
<dbReference type="Proteomes" id="UP000799302">
    <property type="component" value="Unassembled WGS sequence"/>
</dbReference>
<proteinExistence type="predicted"/>
<sequence length="550" mass="61865">MSGLEVAGAVLGSIPLVISALEHYADGVRTVRRMLTYKWELKTLILELETESITYRNTCEMLLDGIASSKEMEIMLAAPGGDAWDDPIIQNKLEKRLALAYKVYLERICAMEDAVNEFKDKLDLDDDGAILWMTTPDMSFKKAWKIGRFSLSKSSYEELVQRLREHNRALQGLTRQTSVLQSSRRKRSQGDRFKGLRNYAQSLYRAVKAMQCTCGVDKHMIAFISHQKAPGMWTETTCRIRPVEQQATTGAQNPTQISNRPVKKKVQWTTHPGLKQKSSSSSTLVPQASNNSSVVISQQQMTKVAIQSICAMFKENQLAVKSSNYIGSIADGSIEIDISLCRSYATKPESIYSFDDILQRKFPNTPAPRRIDKLSMSAALGNAILYLYKSPWVSSYFGSHDITLLDRKEAPSLFKQLFVLRDLSSEVITIEANKPSFIHNTTLFALGITLIEICFGQSIKQLRTAEDIAEAGNKGLYADYTTAVRLVKSGLLMEEAGMRYESVVKSCLYCNLDPRIRNYDLDDDAFRQAVYDNVVAHLDDELQDFSRPIA</sequence>
<organism evidence="3 4">
    <name type="scientific">Microthyrium microscopicum</name>
    <dbReference type="NCBI Taxonomy" id="703497"/>
    <lineage>
        <taxon>Eukaryota</taxon>
        <taxon>Fungi</taxon>
        <taxon>Dikarya</taxon>
        <taxon>Ascomycota</taxon>
        <taxon>Pezizomycotina</taxon>
        <taxon>Dothideomycetes</taxon>
        <taxon>Dothideomycetes incertae sedis</taxon>
        <taxon>Microthyriales</taxon>
        <taxon>Microthyriaceae</taxon>
        <taxon>Microthyrium</taxon>
    </lineage>
</organism>
<evidence type="ECO:0000259" key="2">
    <source>
        <dbReference type="Pfam" id="PF24476"/>
    </source>
</evidence>
<evidence type="ECO:0000313" key="4">
    <source>
        <dbReference type="Proteomes" id="UP000799302"/>
    </source>
</evidence>